<name>A0A383DYB2_9ZZZZ</name>
<evidence type="ECO:0000313" key="1">
    <source>
        <dbReference type="EMBL" id="SVE49532.1"/>
    </source>
</evidence>
<dbReference type="Pfam" id="PF13350">
    <property type="entry name" value="Y_phosphatase3"/>
    <property type="match status" value="1"/>
</dbReference>
<evidence type="ECO:0008006" key="2">
    <source>
        <dbReference type="Google" id="ProtNLM"/>
    </source>
</evidence>
<organism evidence="1">
    <name type="scientific">marine metagenome</name>
    <dbReference type="NCBI Taxonomy" id="408172"/>
    <lineage>
        <taxon>unclassified sequences</taxon>
        <taxon>metagenomes</taxon>
        <taxon>ecological metagenomes</taxon>
    </lineage>
</organism>
<reference evidence="1" key="1">
    <citation type="submission" date="2018-05" db="EMBL/GenBank/DDBJ databases">
        <authorList>
            <person name="Lanie J.A."/>
            <person name="Ng W.-L."/>
            <person name="Kazmierczak K.M."/>
            <person name="Andrzejewski T.M."/>
            <person name="Davidsen T.M."/>
            <person name="Wayne K.J."/>
            <person name="Tettelin H."/>
            <person name="Glass J.I."/>
            <person name="Rusch D."/>
            <person name="Podicherti R."/>
            <person name="Tsui H.-C.T."/>
            <person name="Winkler M.E."/>
        </authorList>
    </citation>
    <scope>NUCLEOTIDE SEQUENCE</scope>
</reference>
<dbReference type="InterPro" id="IPR026893">
    <property type="entry name" value="Tyr/Ser_Pase_IphP-type"/>
</dbReference>
<gene>
    <name evidence="1" type="ORF">METZ01_LOCUS502386</name>
</gene>
<protein>
    <recommendedName>
        <fullName evidence="2">Tyrosine specific protein phosphatases domain-containing protein</fullName>
    </recommendedName>
</protein>
<dbReference type="Gene3D" id="3.90.190.10">
    <property type="entry name" value="Protein tyrosine phosphatase superfamily"/>
    <property type="match status" value="1"/>
</dbReference>
<dbReference type="AlphaFoldDB" id="A0A383DYB2"/>
<accession>A0A383DYB2</accession>
<dbReference type="InterPro" id="IPR029021">
    <property type="entry name" value="Prot-tyrosine_phosphatase-like"/>
</dbReference>
<sequence length="93" mass="10580">MQRFYKFEQVFNVRDAGGYPTASGKNIRWKRIFRSAEHQRMSEIELSDFQSEVGIRTVIDFRSSGEATDPRGVGAISDAATKRYHFPMGDADS</sequence>
<dbReference type="GO" id="GO:0004721">
    <property type="term" value="F:phosphoprotein phosphatase activity"/>
    <property type="evidence" value="ECO:0007669"/>
    <property type="project" value="InterPro"/>
</dbReference>
<feature type="non-terminal residue" evidence="1">
    <location>
        <position position="93"/>
    </location>
</feature>
<dbReference type="SUPFAM" id="SSF52799">
    <property type="entry name" value="(Phosphotyrosine protein) phosphatases II"/>
    <property type="match status" value="1"/>
</dbReference>
<proteinExistence type="predicted"/>
<dbReference type="EMBL" id="UINC01221268">
    <property type="protein sequence ID" value="SVE49532.1"/>
    <property type="molecule type" value="Genomic_DNA"/>
</dbReference>